<gene>
    <name evidence="2" type="primary">PRP8</name>
    <name evidence="2" type="ORF">ATC70_004904</name>
</gene>
<feature type="compositionally biased region" description="Basic and acidic residues" evidence="1">
    <location>
        <begin position="281"/>
        <end position="294"/>
    </location>
</feature>
<evidence type="ECO:0000313" key="2">
    <source>
        <dbReference type="EMBL" id="KAK4510474.1"/>
    </source>
</evidence>
<sequence>MSLPSEQDGSLNALQSDVDDSIDLNQFDEGYMNVSEEAYFLNATDEEYMTNDWSISQDPDLEECPVYASFSGEPYRECIIYNQLSANDPQTTIPPSVDSSYSSGFVQALCRSVRQVDEAFLVNVVMQLNAQQPTFSSVIDHNACALEGGRNSEQETEQARHEQLLMGEDVPLHHHQVQLNKLELIESEEIQRITGSAFNSEDHINERLGSSKHDLSGNDKPFMFEDDLDGKDFSSWLLYGSDDDMAAFKDVLSENASGDKPQSTVRTHTKSSSIDTPTANLHDDNHDKSTKEHTVPGSGSQANKASLDKKCKSDIVDNSEKEPAHRCSSKLLSNLGPMQCNSSNNQPRRQSPVLDTNGPSDAGFSFRDAIVRTSTPDNSARHSFIVGNHANRESSPIKEIKRSKYFFRDHRNASNVRKAAKPTK</sequence>
<dbReference type="GeneID" id="89948590"/>
<keyword evidence="3" id="KW-1185">Reference proteome</keyword>
<dbReference type="Proteomes" id="UP001304243">
    <property type="component" value="Unassembled WGS sequence"/>
</dbReference>
<accession>A0AAN7D516</accession>
<dbReference type="EMBL" id="JASEJX010000033">
    <property type="protein sequence ID" value="KAK4510474.1"/>
    <property type="molecule type" value="Genomic_DNA"/>
</dbReference>
<organism evidence="2 3">
    <name type="scientific">Mucor velutinosus</name>
    <dbReference type="NCBI Taxonomy" id="708070"/>
    <lineage>
        <taxon>Eukaryota</taxon>
        <taxon>Fungi</taxon>
        <taxon>Fungi incertae sedis</taxon>
        <taxon>Mucoromycota</taxon>
        <taxon>Mucoromycotina</taxon>
        <taxon>Mucoromycetes</taxon>
        <taxon>Mucorales</taxon>
        <taxon>Mucorineae</taxon>
        <taxon>Mucoraceae</taxon>
        <taxon>Mucor</taxon>
    </lineage>
</organism>
<dbReference type="AlphaFoldDB" id="A0AAN7D516"/>
<dbReference type="RefSeq" id="XP_064677140.1">
    <property type="nucleotide sequence ID" value="XM_064824204.1"/>
</dbReference>
<feature type="region of interest" description="Disordered" evidence="1">
    <location>
        <begin position="254"/>
        <end position="361"/>
    </location>
</feature>
<evidence type="ECO:0000256" key="1">
    <source>
        <dbReference type="SAM" id="MobiDB-lite"/>
    </source>
</evidence>
<name>A0AAN7D516_9FUNG</name>
<comment type="caution">
    <text evidence="2">The sequence shown here is derived from an EMBL/GenBank/DDBJ whole genome shotgun (WGS) entry which is preliminary data.</text>
</comment>
<feature type="compositionally biased region" description="Basic and acidic residues" evidence="1">
    <location>
        <begin position="306"/>
        <end position="325"/>
    </location>
</feature>
<proteinExistence type="predicted"/>
<reference evidence="2 3" key="1">
    <citation type="submission" date="2022-11" db="EMBL/GenBank/DDBJ databases">
        <title>Mucor velutinosus strain NIH1002 WGS.</title>
        <authorList>
            <person name="Subramanian P."/>
            <person name="Mullikin J.C."/>
            <person name="Segre J.A."/>
            <person name="Zelazny A.M."/>
        </authorList>
    </citation>
    <scope>NUCLEOTIDE SEQUENCE [LARGE SCALE GENOMIC DNA]</scope>
    <source>
        <strain evidence="2 3">NIH1002</strain>
    </source>
</reference>
<feature type="compositionally biased region" description="Polar residues" evidence="1">
    <location>
        <begin position="254"/>
        <end position="279"/>
    </location>
</feature>
<protein>
    <submittedName>
        <fullName evidence="2">Pre-mRNA-splicing factor 8</fullName>
    </submittedName>
</protein>
<evidence type="ECO:0000313" key="3">
    <source>
        <dbReference type="Proteomes" id="UP001304243"/>
    </source>
</evidence>
<feature type="compositionally biased region" description="Polar residues" evidence="1">
    <location>
        <begin position="339"/>
        <end position="359"/>
    </location>
</feature>